<feature type="domain" description="BTB" evidence="2">
    <location>
        <begin position="385"/>
        <end position="466"/>
    </location>
</feature>
<feature type="compositionally biased region" description="Basic residues" evidence="1">
    <location>
        <begin position="355"/>
        <end position="365"/>
    </location>
</feature>
<proteinExistence type="predicted"/>
<dbReference type="AlphaFoldDB" id="A0A9K3LNA3"/>
<reference evidence="3" key="2">
    <citation type="submission" date="2021-04" db="EMBL/GenBank/DDBJ databases">
        <authorList>
            <person name="Podell S."/>
        </authorList>
    </citation>
    <scope>NUCLEOTIDE SEQUENCE</scope>
    <source>
        <strain evidence="3">Hildebrandi</strain>
    </source>
</reference>
<accession>A0A9K3LNA3</accession>
<feature type="compositionally biased region" description="Acidic residues" evidence="1">
    <location>
        <begin position="8"/>
        <end position="18"/>
    </location>
</feature>
<name>A0A9K3LNA3_9STRA</name>
<feature type="region of interest" description="Disordered" evidence="1">
    <location>
        <begin position="1"/>
        <end position="257"/>
    </location>
</feature>
<evidence type="ECO:0000256" key="1">
    <source>
        <dbReference type="SAM" id="MobiDB-lite"/>
    </source>
</evidence>
<dbReference type="Proteomes" id="UP000693970">
    <property type="component" value="Unassembled WGS sequence"/>
</dbReference>
<evidence type="ECO:0000313" key="4">
    <source>
        <dbReference type="Proteomes" id="UP000693970"/>
    </source>
</evidence>
<dbReference type="EMBL" id="JAGRRH010000009">
    <property type="protein sequence ID" value="KAG7365423.1"/>
    <property type="molecule type" value="Genomic_DNA"/>
</dbReference>
<keyword evidence="4" id="KW-1185">Reference proteome</keyword>
<feature type="compositionally biased region" description="Low complexity" evidence="1">
    <location>
        <begin position="323"/>
        <end position="338"/>
    </location>
</feature>
<comment type="caution">
    <text evidence="3">The sequence shown here is derived from an EMBL/GenBank/DDBJ whole genome shotgun (WGS) entry which is preliminary data.</text>
</comment>
<evidence type="ECO:0000313" key="3">
    <source>
        <dbReference type="EMBL" id="KAG7365423.1"/>
    </source>
</evidence>
<feature type="region of interest" description="Disordered" evidence="1">
    <location>
        <begin position="270"/>
        <end position="367"/>
    </location>
</feature>
<feature type="compositionally biased region" description="Polar residues" evidence="1">
    <location>
        <begin position="339"/>
        <end position="354"/>
    </location>
</feature>
<dbReference type="InterPro" id="IPR000210">
    <property type="entry name" value="BTB/POZ_dom"/>
</dbReference>
<dbReference type="PROSITE" id="PS50097">
    <property type="entry name" value="BTB"/>
    <property type="match status" value="1"/>
</dbReference>
<dbReference type="CDD" id="cd18186">
    <property type="entry name" value="BTB_POZ_ZBTB_KLHL-like"/>
    <property type="match status" value="1"/>
</dbReference>
<feature type="compositionally biased region" description="Basic and acidic residues" evidence="1">
    <location>
        <begin position="51"/>
        <end position="62"/>
    </location>
</feature>
<organism evidence="3 4">
    <name type="scientific">Nitzschia inconspicua</name>
    <dbReference type="NCBI Taxonomy" id="303405"/>
    <lineage>
        <taxon>Eukaryota</taxon>
        <taxon>Sar</taxon>
        <taxon>Stramenopiles</taxon>
        <taxon>Ochrophyta</taxon>
        <taxon>Bacillariophyta</taxon>
        <taxon>Bacillariophyceae</taxon>
        <taxon>Bacillariophycidae</taxon>
        <taxon>Bacillariales</taxon>
        <taxon>Bacillariaceae</taxon>
        <taxon>Nitzschia</taxon>
    </lineage>
</organism>
<reference evidence="3" key="1">
    <citation type="journal article" date="2021" name="Sci. Rep.">
        <title>Diploid genomic architecture of Nitzschia inconspicua, an elite biomass production diatom.</title>
        <authorList>
            <person name="Oliver A."/>
            <person name="Podell S."/>
            <person name="Pinowska A."/>
            <person name="Traller J.C."/>
            <person name="Smith S.R."/>
            <person name="McClure R."/>
            <person name="Beliaev A."/>
            <person name="Bohutskyi P."/>
            <person name="Hill E.A."/>
            <person name="Rabines A."/>
            <person name="Zheng H."/>
            <person name="Allen L.Z."/>
            <person name="Kuo A."/>
            <person name="Grigoriev I.V."/>
            <person name="Allen A.E."/>
            <person name="Hazlebeck D."/>
            <person name="Allen E.E."/>
        </authorList>
    </citation>
    <scope>NUCLEOTIDE SEQUENCE</scope>
    <source>
        <strain evidence="3">Hildebrandi</strain>
    </source>
</reference>
<protein>
    <submittedName>
        <fullName evidence="3">BTB/POZ domain containing protein</fullName>
    </submittedName>
</protein>
<feature type="compositionally biased region" description="Acidic residues" evidence="1">
    <location>
        <begin position="25"/>
        <end position="50"/>
    </location>
</feature>
<dbReference type="SMART" id="SM00225">
    <property type="entry name" value="BTB"/>
    <property type="match status" value="1"/>
</dbReference>
<gene>
    <name evidence="3" type="ORF">IV203_038627</name>
</gene>
<dbReference type="OrthoDB" id="48101at2759"/>
<feature type="compositionally biased region" description="Polar residues" evidence="1">
    <location>
        <begin position="156"/>
        <end position="166"/>
    </location>
</feature>
<feature type="compositionally biased region" description="Low complexity" evidence="1">
    <location>
        <begin position="197"/>
        <end position="208"/>
    </location>
</feature>
<evidence type="ECO:0000259" key="2">
    <source>
        <dbReference type="PROSITE" id="PS50097"/>
    </source>
</evidence>
<feature type="compositionally biased region" description="Acidic residues" evidence="1">
    <location>
        <begin position="117"/>
        <end position="134"/>
    </location>
</feature>
<sequence length="693" mass="78164">MSSSNIIVDDEGFLEDEGDHSSDYDRDDIEKEEEEEDYSEYDDDEEEVDEHEMNGDRSHEQESSDDQPSFEEDGDDYYDNRHHEDYQEDQYHDDDDDDDDDDDNYDDDGDQPHRNEDDDSYETDTQFDEEEENDDIRSSMTPYSAEESKKKLASSQPSTEDVMQTPTREEVEQVRMNYNKNFGYPQLEKDSQAIPKTSRSSTTSTNSSRRGRSPTPKKIPPPQYHPRQSARDSDKSDTSQTPISQKPKLGQKVSEDAIDSIQATVGDATYNFRKKQLEQDQEKPQSSTSLPGPEQPPPKPSFDKAKSAFALNGGYPTTKQNGSTSPSTTAVPASPTASKNDMSPPQSPTASSSHSLKRRSNHRKPTSLVGAPRISWMSDPYESFSDWTVKVLFNDVVDVYHVHRNIMAFGNRKSNFFLKEFRKQLNVEDTEPTDVQVSYIKLPASQAKVFPMVLDFIYYTKEATQTLTAERACNVFKLAELLEIPMLQKAIADFYAKNLSLKNLGEFLLAASKNKADRLLVVSKAKIGQMITEKPELSGLVPPKFMADILLISHRQLEEARAKEPETYTEALVQSQSRYWSKAAYICAVQNESVLTVKLFDELLSEESLPYIDSAVAAKLLLMDAKFRGQTNGEHGPSSLQRRCIDSLTTDFQQFQRGFATPEACSNVLKALPSEVLAEILMKTMAGGSVSQQ</sequence>
<dbReference type="Pfam" id="PF00651">
    <property type="entry name" value="BTB"/>
    <property type="match status" value="1"/>
</dbReference>
<feature type="compositionally biased region" description="Acidic residues" evidence="1">
    <location>
        <begin position="86"/>
        <end position="109"/>
    </location>
</feature>
<feature type="compositionally biased region" description="Acidic residues" evidence="1">
    <location>
        <begin position="63"/>
        <end position="77"/>
    </location>
</feature>